<reference evidence="1 2" key="1">
    <citation type="journal article" date="2021" name="Hortic Res">
        <title>High-quality reference genome and annotation aids understanding of berry development for evergreen blueberry (Vaccinium darrowii).</title>
        <authorList>
            <person name="Yu J."/>
            <person name="Hulse-Kemp A.M."/>
            <person name="Babiker E."/>
            <person name="Staton M."/>
        </authorList>
    </citation>
    <scope>NUCLEOTIDE SEQUENCE [LARGE SCALE GENOMIC DNA]</scope>
    <source>
        <strain evidence="2">cv. NJ 8807/NJ 8810</strain>
        <tissue evidence="1">Young leaf</tissue>
    </source>
</reference>
<sequence length="1642" mass="182901">MTTTEKLIVRVFERKKLIVEQVKLQTDLYNEHLASKLLLDGINPPQWLRNPNFNSESSDPEGLKKEELISELLLPHPRPALPYSSGHCSVYDKQAVIRYNGELSEGSFMETYASKKGSNTGDMPRTLLERRDNDIGCTLNSVPESDLKATSPQGQSEVRISNIYQDNGFSARDRLTTMTECHGNDVGCSLDCFPEWGYSGTCPERQTEERISNVYTNNGVNVGDRPTTAPNYHDNDVDHAFNFVPEFHPSAASPQGRTEVRIANPYTAPDQSLARIQRSKSRQKALEIRNSAKAAAKSLKANEDHTGGNKMSRMFSQQVDHDNELFGLANYSDTIGANSLVRQAVGECLGKEKNAYTNDGRITRSRSSNNLSSHESRSLYLEKSSDIAKEDGSSKVRLKITYTEGTSKPVNSSYTANQRVTRSKFGASKKPPLDNSLNRLEGFHLHNVSSGEVVPNCPDSSASVDKDENADNVAETEVISDGLLEAQAACSESNLDLDGPSVRFEASVSRPPVFGMFVKPKTLDFGDMEKCLNKISTPILEKGRPEKSAPQISTPVKSAESHDKTTFSNTSGKSLVKQSLEPNVLDIKTDAWRFSSETCVEECVVHDEDVSKFNMSKNLTPVADKSNSVQEIQHSLVSDEPDTVLTSAGKGFDEKYTVQAEECELGYDGRDTNETTPFPFKHQELGPSFVSSGTNHLTAEQGCRVGEVGVTDPSSSGRDVSHCCAEDNQDLLHLEKSVDKGKMSGLACRERTHLEKNFHVVEDDLLAFGSAGSLHHKENSFGPSKLTELPLPQKFSLPLRRLRSAAENSWPQFKRRQIEGQQANFFSASPGCRAKEIHDIGVEGNLGTDLRSQYEGDVAQSSGDKSHDIGKHWESKYHLTQGTEPSAEMQLEQDDLGFEKRNPGSDAPSTFKKGQSGTSILSGFTNDTAGFQDCTFENVETADTTHIDLDVRKYMEGDDLHYIYKLRSGSNVALENKDDLTYPETVLQETEPHFEEDASFSHSSIVSPPDKHLDSIDADQTMPEFEGFIIGTEEDGQPNIVGDGFNLDNFDLPSTTIERASILEQLCRSASRHTPLPKFSTAFKLHRTPDLYQSVPNGLLEHKDPRSTLNLNDGGKQLRASYSYVDEVKCAFQGSSFSDSAQRAFQRSSFSDSVPYSDPHFKWSLKEHPMSPVGKLWDRSSVNSSSSEKERSSNPELTCFPIEEDPSISEENENGDEDAEVIQEDTCSKLPNYGAKREPLAQLTEAHVNPPTSVSAADRFPDRSSLDSVDTEVSVTEAHSKVKQKLGNRNSNTRRCTNEAKENSHFSVSTNYVQKATKSLNNRSSKPKLSGKTSLRKGVQGLSEREPKHNNIVTNITSFVPLVQQKQAAAVATGKRDIKVKALEAAEAAKRLEEKKDHERKMKKEALKLERAKTEQENLRQMELKVKMKQEEQKKKDAEMAARKRLREEEERKERDRKRQRTEVRRQQRDQGDKLRIRKVEKEVPLSTIDKKMICGTQSDGELRKVQKMGNKQGGDNIGKKPHTEQTSNLRHAAPEDCEAFPHCGDTREPTSVLSKPTESDDVVEKTSREKSYEISPYQCSDDEDEEEDEIPTRKNIPSWASKNAVALVLSSQQNIDPDVIFPPESFCSTDEVLRPRKIQVK</sequence>
<dbReference type="Proteomes" id="UP000828048">
    <property type="component" value="Chromosome 4"/>
</dbReference>
<gene>
    <name evidence="1" type="ORF">Vadar_018953</name>
</gene>
<evidence type="ECO:0000313" key="1">
    <source>
        <dbReference type="EMBL" id="KAH7860869.1"/>
    </source>
</evidence>
<accession>A0ACB7Z586</accession>
<evidence type="ECO:0000313" key="2">
    <source>
        <dbReference type="Proteomes" id="UP000828048"/>
    </source>
</evidence>
<dbReference type="EMBL" id="CM037154">
    <property type="protein sequence ID" value="KAH7860869.1"/>
    <property type="molecule type" value="Genomic_DNA"/>
</dbReference>
<organism evidence="1 2">
    <name type="scientific">Vaccinium darrowii</name>
    <dbReference type="NCBI Taxonomy" id="229202"/>
    <lineage>
        <taxon>Eukaryota</taxon>
        <taxon>Viridiplantae</taxon>
        <taxon>Streptophyta</taxon>
        <taxon>Embryophyta</taxon>
        <taxon>Tracheophyta</taxon>
        <taxon>Spermatophyta</taxon>
        <taxon>Magnoliopsida</taxon>
        <taxon>eudicotyledons</taxon>
        <taxon>Gunneridae</taxon>
        <taxon>Pentapetalae</taxon>
        <taxon>asterids</taxon>
        <taxon>Ericales</taxon>
        <taxon>Ericaceae</taxon>
        <taxon>Vaccinioideae</taxon>
        <taxon>Vaccinieae</taxon>
        <taxon>Vaccinium</taxon>
    </lineage>
</organism>
<comment type="caution">
    <text evidence="1">The sequence shown here is derived from an EMBL/GenBank/DDBJ whole genome shotgun (WGS) entry which is preliminary data.</text>
</comment>
<name>A0ACB7Z586_9ERIC</name>
<keyword evidence="2" id="KW-1185">Reference proteome</keyword>
<protein>
    <submittedName>
        <fullName evidence="1">Uncharacterized protein</fullName>
    </submittedName>
</protein>
<proteinExistence type="predicted"/>